<proteinExistence type="predicted"/>
<evidence type="ECO:0000313" key="2">
    <source>
        <dbReference type="EMBL" id="QGR21682.1"/>
    </source>
</evidence>
<evidence type="ECO:0000313" key="1">
    <source>
        <dbReference type="EMBL" id="MQL55746.1"/>
    </source>
</evidence>
<name>A0A650CVL8_ACIAM</name>
<dbReference type="AlphaFoldDB" id="A0A650CVL8"/>
<reference evidence="2 3" key="2">
    <citation type="submission" date="2019-10" db="EMBL/GenBank/DDBJ databases">
        <title>Genome Sequences from Six Type Strain Members of the Archaeal Family Sulfolobaceae: Acidianus ambivalens, Acidianus infernus, Metallosphaera prunae, Stygiolobus azoricus, Sulfolobus metallicus, and Sulfurisphaera ohwakuensis.</title>
        <authorList>
            <person name="Counts J.A."/>
            <person name="Kelly R.M."/>
        </authorList>
    </citation>
    <scope>NUCLEOTIDE SEQUENCE [LARGE SCALE GENOMIC DNA]</scope>
    <source>
        <strain evidence="2 3">LEI 10</strain>
    </source>
</reference>
<organism evidence="2 3">
    <name type="scientific">Acidianus ambivalens</name>
    <name type="common">Desulfurolobus ambivalens</name>
    <dbReference type="NCBI Taxonomy" id="2283"/>
    <lineage>
        <taxon>Archaea</taxon>
        <taxon>Thermoproteota</taxon>
        <taxon>Thermoprotei</taxon>
        <taxon>Sulfolobales</taxon>
        <taxon>Sulfolobaceae</taxon>
        <taxon>Acidianus</taxon>
    </lineage>
</organism>
<accession>A0A650CVL8</accession>
<protein>
    <submittedName>
        <fullName evidence="2">Uncharacterized protein</fullName>
    </submittedName>
</protein>
<sequence>MKVKLTWIYVPSDLLPHDEKDDDNDMEVIADGILEEFEKGEKEDLEIDERILIPASILSSRIIEDLPSNLSYFLGRWGGKYYSGDISGALGEIIVYTILEEKFGVKLLDILPLREVKFMGMITDTFIHVGKYEKLKEFLGDKDGKSLLFVNVRSSVKFDKAIVRKNIARDLITSESLRYPDNYSLLSYVFGDGNIMMVVVRP</sequence>
<evidence type="ECO:0000313" key="3">
    <source>
        <dbReference type="Proteomes" id="UP000426328"/>
    </source>
</evidence>
<evidence type="ECO:0000313" key="4">
    <source>
        <dbReference type="Proteomes" id="UP000474054"/>
    </source>
</evidence>
<gene>
    <name evidence="2" type="ORF">D1866_06500</name>
    <name evidence="1" type="ORF">GFB69_08325</name>
</gene>
<dbReference type="GeneID" id="42779372"/>
<dbReference type="RefSeq" id="WP_152941849.1">
    <property type="nucleotide sequence ID" value="NZ_CP045482.1"/>
</dbReference>
<keyword evidence="3" id="KW-1185">Reference proteome</keyword>
<dbReference type="KEGG" id="aamb:D1866_06500"/>
<dbReference type="EMBL" id="WHYS01000002">
    <property type="protein sequence ID" value="MQL55746.1"/>
    <property type="molecule type" value="Genomic_DNA"/>
</dbReference>
<reference evidence="1 4" key="1">
    <citation type="submission" date="2019-10" db="EMBL/GenBank/DDBJ databases">
        <title>Comparative genomics of sulfur disproportionating microorganisms.</title>
        <authorList>
            <person name="Ward L.M."/>
            <person name="Bertran E."/>
            <person name="Johnston D."/>
        </authorList>
    </citation>
    <scope>NUCLEOTIDE SEQUENCE [LARGE SCALE GENOMIC DNA]</scope>
    <source>
        <strain evidence="1 4">DSM 3772</strain>
    </source>
</reference>
<dbReference type="Proteomes" id="UP000426328">
    <property type="component" value="Chromosome"/>
</dbReference>
<dbReference type="Proteomes" id="UP000474054">
    <property type="component" value="Unassembled WGS sequence"/>
</dbReference>
<dbReference type="EMBL" id="CP045482">
    <property type="protein sequence ID" value="QGR21682.1"/>
    <property type="molecule type" value="Genomic_DNA"/>
</dbReference>